<evidence type="ECO:0000256" key="4">
    <source>
        <dbReference type="ARBA" id="ARBA00023163"/>
    </source>
</evidence>
<dbReference type="HOGENOM" id="CLU_039613_39_4_5"/>
<feature type="domain" description="LysR substrate-binding" evidence="5">
    <location>
        <begin position="6"/>
        <end position="189"/>
    </location>
</feature>
<dbReference type="EMBL" id="AOSK01000071">
    <property type="protein sequence ID" value="EYD75592.1"/>
    <property type="molecule type" value="Genomic_DNA"/>
</dbReference>
<comment type="caution">
    <text evidence="6">The sequence shown here is derived from an EMBL/GenBank/DDBJ whole genome shotgun (WGS) entry which is preliminary data.</text>
</comment>
<evidence type="ECO:0000256" key="3">
    <source>
        <dbReference type="ARBA" id="ARBA00023125"/>
    </source>
</evidence>
<dbReference type="CDD" id="cd08460">
    <property type="entry name" value="PBP2_DntR_like_1"/>
    <property type="match status" value="1"/>
</dbReference>
<name>A0A017HM91_9RHOB</name>
<dbReference type="RefSeq" id="WP_211262971.1">
    <property type="nucleotide sequence ID" value="NZ_KK088627.1"/>
</dbReference>
<evidence type="ECO:0000313" key="7">
    <source>
        <dbReference type="Proteomes" id="UP000019666"/>
    </source>
</evidence>
<sequence length="199" mass="21545">METFGADLLARIGAEAPGVRLQFVLKADKDSTPLREATVDLETGVVDEAIGPEVRAQALFHDRFVGVVRPGHPLAEGEVTPERYAAGRHIAITRRGFDGGRIDATLEALGLRREIATAVGSFSAALALARGSDLIAEVPEGLTPTLREGLLTFALPIPVPEWSLSLLWHPRMEADPAHRWLRRCVKEVCASKDTRTPLG</sequence>
<keyword evidence="7" id="KW-1185">Reference proteome</keyword>
<keyword evidence="3" id="KW-0238">DNA-binding</keyword>
<dbReference type="InterPro" id="IPR005119">
    <property type="entry name" value="LysR_subst-bd"/>
</dbReference>
<evidence type="ECO:0000256" key="1">
    <source>
        <dbReference type="ARBA" id="ARBA00009437"/>
    </source>
</evidence>
<dbReference type="PATRIC" id="fig|442562.3.peg.2784"/>
<dbReference type="GO" id="GO:0006355">
    <property type="term" value="P:regulation of DNA-templated transcription"/>
    <property type="evidence" value="ECO:0007669"/>
    <property type="project" value="TreeGrafter"/>
</dbReference>
<evidence type="ECO:0000256" key="2">
    <source>
        <dbReference type="ARBA" id="ARBA00023015"/>
    </source>
</evidence>
<dbReference type="PANTHER" id="PTHR30118">
    <property type="entry name" value="HTH-TYPE TRANSCRIPTIONAL REGULATOR LEUO-RELATED"/>
    <property type="match status" value="1"/>
</dbReference>
<gene>
    <name evidence="6" type="ORF">Rumeso_02831</name>
</gene>
<protein>
    <submittedName>
        <fullName evidence="6">Transcriptional regulator, LysR family</fullName>
    </submittedName>
</protein>
<dbReference type="AlphaFoldDB" id="A0A017HM91"/>
<dbReference type="GO" id="GO:0003677">
    <property type="term" value="F:DNA binding"/>
    <property type="evidence" value="ECO:0007669"/>
    <property type="project" value="UniProtKB-KW"/>
</dbReference>
<dbReference type="Gene3D" id="3.40.190.10">
    <property type="entry name" value="Periplasmic binding protein-like II"/>
    <property type="match status" value="2"/>
</dbReference>
<dbReference type="Proteomes" id="UP000019666">
    <property type="component" value="Unassembled WGS sequence"/>
</dbReference>
<evidence type="ECO:0000259" key="5">
    <source>
        <dbReference type="Pfam" id="PF03466"/>
    </source>
</evidence>
<accession>A0A017HM91</accession>
<keyword evidence="2" id="KW-0805">Transcription regulation</keyword>
<evidence type="ECO:0000313" key="6">
    <source>
        <dbReference type="EMBL" id="EYD75592.1"/>
    </source>
</evidence>
<proteinExistence type="inferred from homology"/>
<dbReference type="STRING" id="442562.Rumeso_02831"/>
<dbReference type="Pfam" id="PF03466">
    <property type="entry name" value="LysR_substrate"/>
    <property type="match status" value="1"/>
</dbReference>
<dbReference type="PANTHER" id="PTHR30118:SF15">
    <property type="entry name" value="TRANSCRIPTIONAL REGULATORY PROTEIN"/>
    <property type="match status" value="1"/>
</dbReference>
<organism evidence="6 7">
    <name type="scientific">Rubellimicrobium mesophilum DSM 19309</name>
    <dbReference type="NCBI Taxonomy" id="442562"/>
    <lineage>
        <taxon>Bacteria</taxon>
        <taxon>Pseudomonadati</taxon>
        <taxon>Pseudomonadota</taxon>
        <taxon>Alphaproteobacteria</taxon>
        <taxon>Rhodobacterales</taxon>
        <taxon>Roseobacteraceae</taxon>
        <taxon>Rubellimicrobium</taxon>
    </lineage>
</organism>
<reference evidence="6 7" key="1">
    <citation type="submission" date="2013-02" db="EMBL/GenBank/DDBJ databases">
        <authorList>
            <person name="Fiebig A."/>
            <person name="Goeker M."/>
            <person name="Klenk H.-P.P."/>
        </authorList>
    </citation>
    <scope>NUCLEOTIDE SEQUENCE [LARGE SCALE GENOMIC DNA]</scope>
    <source>
        <strain evidence="6 7">DSM 19309</strain>
    </source>
</reference>
<comment type="similarity">
    <text evidence="1">Belongs to the LysR transcriptional regulatory family.</text>
</comment>
<dbReference type="SUPFAM" id="SSF53850">
    <property type="entry name" value="Periplasmic binding protein-like II"/>
    <property type="match status" value="1"/>
</dbReference>
<keyword evidence="4" id="KW-0804">Transcription</keyword>
<dbReference type="InterPro" id="IPR050389">
    <property type="entry name" value="LysR-type_TF"/>
</dbReference>